<protein>
    <submittedName>
        <fullName evidence="1">Uncharacterized protein</fullName>
    </submittedName>
</protein>
<gene>
    <name evidence="1" type="ORF">F5148DRAFT_1368572</name>
</gene>
<sequence length="296" mass="30470">MPPRRVTPWASHTSLPSDRIRPSPSQPANPEKGKGKGKGKGKAMAAVAPEPPRSAVVRGLDEPLAGLNSSESTQPSHNKSSQKATTATGTGPQADPREGCFCQARVHALSEHTPLCTACGLVLCAFTPATPPLPTLRWAAPHPAHACGAHRAAGGAARPDACGGGRGAREGGGGGAPCRGRVPHSRPFSSSPSTTSSSWPGAVRRPPAVDTACSRSIRARVASWSTRIRVFLTSGATLMLPGHGSESEEEAAAVFYAPSSGVPPPSERSRVRACAAWACDTLGGFEGRRIALKLGH</sequence>
<dbReference type="Proteomes" id="UP001207468">
    <property type="component" value="Unassembled WGS sequence"/>
</dbReference>
<proteinExistence type="predicted"/>
<organism evidence="1 2">
    <name type="scientific">Russula earlei</name>
    <dbReference type="NCBI Taxonomy" id="71964"/>
    <lineage>
        <taxon>Eukaryota</taxon>
        <taxon>Fungi</taxon>
        <taxon>Dikarya</taxon>
        <taxon>Basidiomycota</taxon>
        <taxon>Agaricomycotina</taxon>
        <taxon>Agaricomycetes</taxon>
        <taxon>Russulales</taxon>
        <taxon>Russulaceae</taxon>
        <taxon>Russula</taxon>
    </lineage>
</organism>
<comment type="caution">
    <text evidence="1">The sequence shown here is derived from an EMBL/GenBank/DDBJ whole genome shotgun (WGS) entry which is preliminary data.</text>
</comment>
<name>A0ACC0U6B7_9AGAM</name>
<evidence type="ECO:0000313" key="2">
    <source>
        <dbReference type="Proteomes" id="UP001207468"/>
    </source>
</evidence>
<evidence type="ECO:0000313" key="1">
    <source>
        <dbReference type="EMBL" id="KAI9507229.1"/>
    </source>
</evidence>
<reference evidence="1" key="1">
    <citation type="submission" date="2021-03" db="EMBL/GenBank/DDBJ databases">
        <title>Evolutionary priming and transition to the ectomycorrhizal habit in an iconic lineage of mushroom-forming fungi: is preadaptation a requirement?</title>
        <authorList>
            <consortium name="DOE Joint Genome Institute"/>
            <person name="Looney B.P."/>
            <person name="Miyauchi S."/>
            <person name="Morin E."/>
            <person name="Drula E."/>
            <person name="Courty P.E."/>
            <person name="Chicoki N."/>
            <person name="Fauchery L."/>
            <person name="Kohler A."/>
            <person name="Kuo A."/>
            <person name="LaButti K."/>
            <person name="Pangilinan J."/>
            <person name="Lipzen A."/>
            <person name="Riley R."/>
            <person name="Andreopoulos W."/>
            <person name="He G."/>
            <person name="Johnson J."/>
            <person name="Barry K.W."/>
            <person name="Grigoriev I.V."/>
            <person name="Nagy L."/>
            <person name="Hibbett D."/>
            <person name="Henrissat B."/>
            <person name="Matheny P.B."/>
            <person name="Labbe J."/>
            <person name="Martin A.F."/>
        </authorList>
    </citation>
    <scope>NUCLEOTIDE SEQUENCE</scope>
    <source>
        <strain evidence="1">BPL698</strain>
    </source>
</reference>
<accession>A0ACC0U6B7</accession>
<keyword evidence="2" id="KW-1185">Reference proteome</keyword>
<dbReference type="EMBL" id="JAGFNK010000135">
    <property type="protein sequence ID" value="KAI9507229.1"/>
    <property type="molecule type" value="Genomic_DNA"/>
</dbReference>